<protein>
    <submittedName>
        <fullName evidence="4">Protein CcmA, bactofilin family</fullName>
    </submittedName>
</protein>
<reference evidence="5" key="1">
    <citation type="submission" date="2016-10" db="EMBL/GenBank/DDBJ databases">
        <authorList>
            <person name="Varghese N."/>
            <person name="Submissions S."/>
        </authorList>
    </citation>
    <scope>NUCLEOTIDE SEQUENCE [LARGE SCALE GENOMIC DNA]</scope>
    <source>
        <strain evidence="5">CGMCC 1.8711</strain>
    </source>
</reference>
<feature type="region of interest" description="Disordered" evidence="1">
    <location>
        <begin position="347"/>
        <end position="366"/>
    </location>
</feature>
<keyword evidence="2" id="KW-1133">Transmembrane helix</keyword>
<feature type="domain" description="DUF8173" evidence="3">
    <location>
        <begin position="199"/>
        <end position="340"/>
    </location>
</feature>
<name>A0A1I6GNI1_9EURY</name>
<feature type="transmembrane region" description="Helical" evidence="2">
    <location>
        <begin position="274"/>
        <end position="296"/>
    </location>
</feature>
<accession>A0A1I6GNI1</accession>
<dbReference type="RefSeq" id="WP_089878155.1">
    <property type="nucleotide sequence ID" value="NZ_FOYS01000002.1"/>
</dbReference>
<keyword evidence="2" id="KW-0472">Membrane</keyword>
<evidence type="ECO:0000256" key="2">
    <source>
        <dbReference type="SAM" id="Phobius"/>
    </source>
</evidence>
<sequence>MHTTSVRRLLAVLVALLVFTGSVAGVASAQQEPFGATVVVAEGETYVGTLEAVAGSVVVAGTVEGDLQAVAGTVVLTDTGRVTGSVEAAAGTVTIDGAVGGSVGVASGVLAVGETATVGGDLEAGAGDVRLAGTVDGDVTVGAETFVVAGTAVVGGAVTYDAETFTLADDASVAGPVTRDTSLTVGTPVVGSDFDGFVLPPGVVAAYGLFVNAVLGAALLLVAPRFAARVTTVGTTGAVRSGGVGLLVLVGVPVALVLLLLTVVGIPISLAGLLAFALVLWVTSVYGALVLGTWLLSLGDYENRWAALLVGLFLVSLVGFVPLGGVVQFVVLLVGLGAFALAVRGEGGDDGDDSVESFGGDEAPMA</sequence>
<evidence type="ECO:0000313" key="4">
    <source>
        <dbReference type="EMBL" id="SFR43686.1"/>
    </source>
</evidence>
<evidence type="ECO:0000313" key="5">
    <source>
        <dbReference type="Proteomes" id="UP000243250"/>
    </source>
</evidence>
<dbReference type="Pfam" id="PF04519">
    <property type="entry name" value="Bactofilin"/>
    <property type="match status" value="1"/>
</dbReference>
<dbReference type="PANTHER" id="PTHR35024:SF4">
    <property type="entry name" value="POLYMER-FORMING CYTOSKELETAL PROTEIN"/>
    <property type="match status" value="1"/>
</dbReference>
<dbReference type="PANTHER" id="PTHR35024">
    <property type="entry name" value="HYPOTHETICAL CYTOSOLIC PROTEIN"/>
    <property type="match status" value="1"/>
</dbReference>
<proteinExistence type="predicted"/>
<keyword evidence="5" id="KW-1185">Reference proteome</keyword>
<keyword evidence="2" id="KW-0812">Transmembrane</keyword>
<dbReference type="Proteomes" id="UP000243250">
    <property type="component" value="Unassembled WGS sequence"/>
</dbReference>
<dbReference type="InterPro" id="IPR058486">
    <property type="entry name" value="DUF8173"/>
</dbReference>
<dbReference type="AlphaFoldDB" id="A0A1I6GNI1"/>
<evidence type="ECO:0000256" key="1">
    <source>
        <dbReference type="SAM" id="MobiDB-lite"/>
    </source>
</evidence>
<dbReference type="Pfam" id="PF26514">
    <property type="entry name" value="DUF8173"/>
    <property type="match status" value="1"/>
</dbReference>
<dbReference type="OrthoDB" id="293642at2157"/>
<dbReference type="EMBL" id="FOYS01000002">
    <property type="protein sequence ID" value="SFR43686.1"/>
    <property type="molecule type" value="Genomic_DNA"/>
</dbReference>
<dbReference type="InterPro" id="IPR007607">
    <property type="entry name" value="BacA/B"/>
</dbReference>
<feature type="transmembrane region" description="Helical" evidence="2">
    <location>
        <begin position="308"/>
        <end position="341"/>
    </location>
</feature>
<feature type="compositionally biased region" description="Low complexity" evidence="1">
    <location>
        <begin position="356"/>
        <end position="366"/>
    </location>
</feature>
<evidence type="ECO:0000259" key="3">
    <source>
        <dbReference type="Pfam" id="PF26514"/>
    </source>
</evidence>
<organism evidence="4 5">
    <name type="scientific">Halogeometricum limi</name>
    <dbReference type="NCBI Taxonomy" id="555875"/>
    <lineage>
        <taxon>Archaea</taxon>
        <taxon>Methanobacteriati</taxon>
        <taxon>Methanobacteriota</taxon>
        <taxon>Stenosarchaea group</taxon>
        <taxon>Halobacteria</taxon>
        <taxon>Halobacteriales</taxon>
        <taxon>Haloferacaceae</taxon>
        <taxon>Halogeometricum</taxon>
    </lineage>
</organism>
<feature type="transmembrane region" description="Helical" evidence="2">
    <location>
        <begin position="244"/>
        <end position="268"/>
    </location>
</feature>
<feature type="transmembrane region" description="Helical" evidence="2">
    <location>
        <begin position="204"/>
        <end position="223"/>
    </location>
</feature>
<dbReference type="STRING" id="555875.SAMN04488124_1308"/>
<gene>
    <name evidence="4" type="ORF">SAMN04488124_1308</name>
</gene>